<dbReference type="EMBL" id="PYMJ01000041">
    <property type="protein sequence ID" value="PSU44840.1"/>
    <property type="molecule type" value="Genomic_DNA"/>
</dbReference>
<protein>
    <submittedName>
        <fullName evidence="2">ParA family protein</fullName>
    </submittedName>
</protein>
<dbReference type="Pfam" id="PF13614">
    <property type="entry name" value="AAA_31"/>
    <property type="match status" value="1"/>
</dbReference>
<feature type="domain" description="AAA" evidence="1">
    <location>
        <begin position="3"/>
        <end position="176"/>
    </location>
</feature>
<organism evidence="2 3">
    <name type="scientific">Photobacterium frigidiphilum</name>
    <dbReference type="NCBI Taxonomy" id="264736"/>
    <lineage>
        <taxon>Bacteria</taxon>
        <taxon>Pseudomonadati</taxon>
        <taxon>Pseudomonadota</taxon>
        <taxon>Gammaproteobacteria</taxon>
        <taxon>Vibrionales</taxon>
        <taxon>Vibrionaceae</taxon>
        <taxon>Photobacterium</taxon>
    </lineage>
</organism>
<evidence type="ECO:0000313" key="3">
    <source>
        <dbReference type="Proteomes" id="UP000240987"/>
    </source>
</evidence>
<dbReference type="Proteomes" id="UP000240987">
    <property type="component" value="Unassembled WGS sequence"/>
</dbReference>
<sequence>MGKIIAIANQKGGVGKTTATVNLGLNYASQGKKVLFLDFDPQNNLGELLAKELLSNQDFVTGNHASHALAMFERVEKPVPYMHSENVGVIGSSKKLSNVSQDGMFNFADSLDLIKDDYDFIFIDCPPSVGTLQHAAMAVANGLLIITEALSQSVKGVHEVIKTSRQMRRMNPDLEIIGIILNKMDRPTPNTQKENEAKLRASYGDLVFTEKLYKSIKVSEALEAGVGLNTFSPKHAEHIQLTQFFIAFDSRISKLGK</sequence>
<dbReference type="Gene3D" id="3.40.50.300">
    <property type="entry name" value="P-loop containing nucleotide triphosphate hydrolases"/>
    <property type="match status" value="1"/>
</dbReference>
<dbReference type="AlphaFoldDB" id="A0A2T3J7V4"/>
<evidence type="ECO:0000313" key="2">
    <source>
        <dbReference type="EMBL" id="PSU44840.1"/>
    </source>
</evidence>
<dbReference type="PANTHER" id="PTHR13696:SF52">
    <property type="entry name" value="PARA FAMILY PROTEIN CT_582"/>
    <property type="match status" value="1"/>
</dbReference>
<keyword evidence="3" id="KW-1185">Reference proteome</keyword>
<reference evidence="2 3" key="1">
    <citation type="submission" date="2018-01" db="EMBL/GenBank/DDBJ databases">
        <title>Whole genome sequencing of Histamine producing bacteria.</title>
        <authorList>
            <person name="Butler K."/>
        </authorList>
    </citation>
    <scope>NUCLEOTIDE SEQUENCE [LARGE SCALE GENOMIC DNA]</scope>
    <source>
        <strain evidence="2 3">JCM 12947</strain>
    </source>
</reference>
<dbReference type="SUPFAM" id="SSF52540">
    <property type="entry name" value="P-loop containing nucleoside triphosphate hydrolases"/>
    <property type="match status" value="1"/>
</dbReference>
<evidence type="ECO:0000259" key="1">
    <source>
        <dbReference type="Pfam" id="PF13614"/>
    </source>
</evidence>
<gene>
    <name evidence="2" type="ORF">C9J12_25435</name>
</gene>
<proteinExistence type="predicted"/>
<dbReference type="PANTHER" id="PTHR13696">
    <property type="entry name" value="P-LOOP CONTAINING NUCLEOSIDE TRIPHOSPHATE HYDROLASE"/>
    <property type="match status" value="1"/>
</dbReference>
<dbReference type="InterPro" id="IPR025669">
    <property type="entry name" value="AAA_dom"/>
</dbReference>
<dbReference type="InterPro" id="IPR050678">
    <property type="entry name" value="DNA_Partitioning_ATPase"/>
</dbReference>
<dbReference type="RefSeq" id="WP_107245261.1">
    <property type="nucleotide sequence ID" value="NZ_PYMJ01000041.1"/>
</dbReference>
<name>A0A2T3J7V4_9GAMM</name>
<comment type="caution">
    <text evidence="2">The sequence shown here is derived from an EMBL/GenBank/DDBJ whole genome shotgun (WGS) entry which is preliminary data.</text>
</comment>
<dbReference type="InterPro" id="IPR027417">
    <property type="entry name" value="P-loop_NTPase"/>
</dbReference>
<dbReference type="CDD" id="cd02042">
    <property type="entry name" value="ParAB_family"/>
    <property type="match status" value="1"/>
</dbReference>
<accession>A0A2T3J7V4</accession>
<dbReference type="OrthoDB" id="69313at2"/>